<protein>
    <recommendedName>
        <fullName evidence="4">Polysaccharide biosynthesis protein C-terminal domain-containing protein</fullName>
    </recommendedName>
</protein>
<feature type="transmembrane region" description="Helical" evidence="1">
    <location>
        <begin position="64"/>
        <end position="92"/>
    </location>
</feature>
<keyword evidence="1" id="KW-0472">Membrane</keyword>
<evidence type="ECO:0000256" key="1">
    <source>
        <dbReference type="SAM" id="Phobius"/>
    </source>
</evidence>
<feature type="transmembrane region" description="Helical" evidence="1">
    <location>
        <begin position="112"/>
        <end position="130"/>
    </location>
</feature>
<name>A0ABQ5WWT8_9PROT</name>
<evidence type="ECO:0000313" key="2">
    <source>
        <dbReference type="EMBL" id="GLQ67962.1"/>
    </source>
</evidence>
<accession>A0ABQ5WWT8</accession>
<proteinExistence type="predicted"/>
<evidence type="ECO:0008006" key="4">
    <source>
        <dbReference type="Google" id="ProtNLM"/>
    </source>
</evidence>
<organism evidence="2 3">
    <name type="scientific">Gluconobacter albidus</name>
    <dbReference type="NCBI Taxonomy" id="318683"/>
    <lineage>
        <taxon>Bacteria</taxon>
        <taxon>Pseudomonadati</taxon>
        <taxon>Pseudomonadota</taxon>
        <taxon>Alphaproteobacteria</taxon>
        <taxon>Acetobacterales</taxon>
        <taxon>Acetobacteraceae</taxon>
        <taxon>Gluconobacter</taxon>
    </lineage>
</organism>
<dbReference type="Proteomes" id="UP001156672">
    <property type="component" value="Unassembled WGS sequence"/>
</dbReference>
<evidence type="ECO:0000313" key="3">
    <source>
        <dbReference type="Proteomes" id="UP001156672"/>
    </source>
</evidence>
<sequence length="191" mass="20954">MQLSGEVDKVCVMTLPERIAQVDDWLLDRLFQPLADRLPARLTALHLGLSCQLGALMLDGLSLVLPMLLFGASLGNMIDSALIWCVSLAFFLGMRRSAPMVRPGMLNPLRPLLRAMRLLSLAFLAYQLFRGLGAPGFVWLVTQLTTISQLLFTVGLYLVACQPRPPFQRMSSRSGPVIEGVWGTAGGRLNS</sequence>
<reference evidence="3" key="1">
    <citation type="journal article" date="2019" name="Int. J. Syst. Evol. Microbiol.">
        <title>The Global Catalogue of Microorganisms (GCM) 10K type strain sequencing project: providing services to taxonomists for standard genome sequencing and annotation.</title>
        <authorList>
            <consortium name="The Broad Institute Genomics Platform"/>
            <consortium name="The Broad Institute Genome Sequencing Center for Infectious Disease"/>
            <person name="Wu L."/>
            <person name="Ma J."/>
        </authorList>
    </citation>
    <scope>NUCLEOTIDE SEQUENCE [LARGE SCALE GENOMIC DNA]</scope>
    <source>
        <strain evidence="3">NBRC 3250</strain>
    </source>
</reference>
<gene>
    <name evidence="2" type="ORF">GCM10007866_04100</name>
</gene>
<comment type="caution">
    <text evidence="2">The sequence shown here is derived from an EMBL/GenBank/DDBJ whole genome shotgun (WGS) entry which is preliminary data.</text>
</comment>
<feature type="transmembrane region" description="Helical" evidence="1">
    <location>
        <begin position="136"/>
        <end position="160"/>
    </location>
</feature>
<keyword evidence="3" id="KW-1185">Reference proteome</keyword>
<keyword evidence="1" id="KW-0812">Transmembrane</keyword>
<keyword evidence="1" id="KW-1133">Transmembrane helix</keyword>
<dbReference type="EMBL" id="BSNW01000005">
    <property type="protein sequence ID" value="GLQ67962.1"/>
    <property type="molecule type" value="Genomic_DNA"/>
</dbReference>